<sequence length="72" mass="8120">MCQVHDGGKISVLKDRGAFWVNVWFILSLSCVRAEDGRKDGRTECPHPLVLIITIAALNNIMFCVSVKCMRR</sequence>
<evidence type="ECO:0000256" key="1">
    <source>
        <dbReference type="SAM" id="Phobius"/>
    </source>
</evidence>
<keyword evidence="1" id="KW-1133">Transmembrane helix</keyword>
<keyword evidence="3" id="KW-1185">Reference proteome</keyword>
<proteinExistence type="predicted"/>
<reference evidence="2" key="2">
    <citation type="submission" date="2020-05" db="UniProtKB">
        <authorList>
            <consortium name="EnsemblMetazoa"/>
        </authorList>
    </citation>
    <scope>IDENTIFICATION</scope>
    <source>
        <strain evidence="2">Indian</strain>
    </source>
</reference>
<dbReference type="VEuPathDB" id="VectorBase:ASTEI00813"/>
<dbReference type="AlphaFoldDB" id="A0A182XX77"/>
<name>A0A182XX77_ANOST</name>
<evidence type="ECO:0000313" key="2">
    <source>
        <dbReference type="EnsemblMetazoa" id="ASTEI00813-PA"/>
    </source>
</evidence>
<feature type="transmembrane region" description="Helical" evidence="1">
    <location>
        <begin position="49"/>
        <end position="67"/>
    </location>
</feature>
<protein>
    <submittedName>
        <fullName evidence="2">Uncharacterized protein</fullName>
    </submittedName>
</protein>
<evidence type="ECO:0000313" key="3">
    <source>
        <dbReference type="Proteomes" id="UP000076408"/>
    </source>
</evidence>
<keyword evidence="1" id="KW-0472">Membrane</keyword>
<organism evidence="2 3">
    <name type="scientific">Anopheles stephensi</name>
    <name type="common">Indo-Pakistan malaria mosquito</name>
    <dbReference type="NCBI Taxonomy" id="30069"/>
    <lineage>
        <taxon>Eukaryota</taxon>
        <taxon>Metazoa</taxon>
        <taxon>Ecdysozoa</taxon>
        <taxon>Arthropoda</taxon>
        <taxon>Hexapoda</taxon>
        <taxon>Insecta</taxon>
        <taxon>Pterygota</taxon>
        <taxon>Neoptera</taxon>
        <taxon>Endopterygota</taxon>
        <taxon>Diptera</taxon>
        <taxon>Nematocera</taxon>
        <taxon>Culicoidea</taxon>
        <taxon>Culicidae</taxon>
        <taxon>Anophelinae</taxon>
        <taxon>Anopheles</taxon>
    </lineage>
</organism>
<reference evidence="3" key="1">
    <citation type="journal article" date="2014" name="Genome Biol.">
        <title>Genome analysis of a major urban malaria vector mosquito, Anopheles stephensi.</title>
        <authorList>
            <person name="Jiang X."/>
            <person name="Peery A."/>
            <person name="Hall A.B."/>
            <person name="Sharma A."/>
            <person name="Chen X.G."/>
            <person name="Waterhouse R.M."/>
            <person name="Komissarov A."/>
            <person name="Riehle M.M."/>
            <person name="Shouche Y."/>
            <person name="Sharakhova M.V."/>
            <person name="Lawson D."/>
            <person name="Pakpour N."/>
            <person name="Arensburger P."/>
            <person name="Davidson V.L."/>
            <person name="Eiglmeier K."/>
            <person name="Emrich S."/>
            <person name="George P."/>
            <person name="Kennedy R.C."/>
            <person name="Mane S.P."/>
            <person name="Maslen G."/>
            <person name="Oringanje C."/>
            <person name="Qi Y."/>
            <person name="Settlage R."/>
            <person name="Tojo M."/>
            <person name="Tubio J.M."/>
            <person name="Unger M.F."/>
            <person name="Wang B."/>
            <person name="Vernick K.D."/>
            <person name="Ribeiro J.M."/>
            <person name="James A.A."/>
            <person name="Michel K."/>
            <person name="Riehle M.A."/>
            <person name="Luckhart S."/>
            <person name="Sharakhov I.V."/>
            <person name="Tu Z."/>
        </authorList>
    </citation>
    <scope>NUCLEOTIDE SEQUENCE [LARGE SCALE GENOMIC DNA]</scope>
    <source>
        <strain evidence="3">Indian</strain>
    </source>
</reference>
<dbReference type="Proteomes" id="UP000076408">
    <property type="component" value="Unassembled WGS sequence"/>
</dbReference>
<dbReference type="EnsemblMetazoa" id="ASTEI00813-RA">
    <property type="protein sequence ID" value="ASTEI00813-PA"/>
    <property type="gene ID" value="ASTEI00813"/>
</dbReference>
<keyword evidence="1" id="KW-0812">Transmembrane</keyword>
<accession>A0A182XX77</accession>